<dbReference type="PANTHER" id="PTHR42798:SF7">
    <property type="entry name" value="ALPHA-D-RIBOSE 1-METHYLPHOSPHONATE 5-TRIPHOSPHATE SYNTHASE SUBUNIT PHNL"/>
    <property type="match status" value="1"/>
</dbReference>
<dbReference type="GO" id="GO:0005524">
    <property type="term" value="F:ATP binding"/>
    <property type="evidence" value="ECO:0007669"/>
    <property type="project" value="UniProtKB-KW"/>
</dbReference>
<dbReference type="PROSITE" id="PS50893">
    <property type="entry name" value="ABC_TRANSPORTER_2"/>
    <property type="match status" value="1"/>
</dbReference>
<comment type="similarity">
    <text evidence="1">Belongs to the ABC transporter superfamily.</text>
</comment>
<dbReference type="InterPro" id="IPR017911">
    <property type="entry name" value="MacB-like_ATP-bd"/>
</dbReference>
<dbReference type="FunFam" id="3.40.50.300:FF:000032">
    <property type="entry name" value="Export ABC transporter ATP-binding protein"/>
    <property type="match status" value="1"/>
</dbReference>
<dbReference type="GO" id="GO:0022857">
    <property type="term" value="F:transmembrane transporter activity"/>
    <property type="evidence" value="ECO:0007669"/>
    <property type="project" value="UniProtKB-ARBA"/>
</dbReference>
<dbReference type="SUPFAM" id="SSF52540">
    <property type="entry name" value="P-loop containing nucleoside triphosphate hydrolases"/>
    <property type="match status" value="1"/>
</dbReference>
<evidence type="ECO:0000256" key="2">
    <source>
        <dbReference type="ARBA" id="ARBA00022448"/>
    </source>
</evidence>
<dbReference type="Proteomes" id="UP000298653">
    <property type="component" value="Chromosome"/>
</dbReference>
<dbReference type="Gene3D" id="3.40.50.300">
    <property type="entry name" value="P-loop containing nucleotide triphosphate hydrolases"/>
    <property type="match status" value="1"/>
</dbReference>
<dbReference type="InterPro" id="IPR027417">
    <property type="entry name" value="P-loop_NTPase"/>
</dbReference>
<dbReference type="CDD" id="cd03255">
    <property type="entry name" value="ABC_MJ0796_LolCDE_FtsE"/>
    <property type="match status" value="1"/>
</dbReference>
<evidence type="ECO:0000313" key="6">
    <source>
        <dbReference type="EMBL" id="QCP34177.1"/>
    </source>
</evidence>
<keyword evidence="7" id="KW-1185">Reference proteome</keyword>
<evidence type="ECO:0000313" key="7">
    <source>
        <dbReference type="Proteomes" id="UP000298653"/>
    </source>
</evidence>
<evidence type="ECO:0000256" key="3">
    <source>
        <dbReference type="ARBA" id="ARBA00022741"/>
    </source>
</evidence>
<evidence type="ECO:0000256" key="1">
    <source>
        <dbReference type="ARBA" id="ARBA00005417"/>
    </source>
</evidence>
<feature type="domain" description="ABC transporter" evidence="5">
    <location>
        <begin position="6"/>
        <end position="243"/>
    </location>
</feature>
<accession>A0A4P8ICC4</accession>
<keyword evidence="4 6" id="KW-0067">ATP-binding</keyword>
<evidence type="ECO:0000259" key="5">
    <source>
        <dbReference type="PROSITE" id="PS50893"/>
    </source>
</evidence>
<sequence>MTGKKLEIKSLRKYYGKKENVTKALDGISFQVVDGEFIGIMGSSGSGKTTLLNCISTASRPTGGKIFLNGQEISRLTRKELDVYRGRQMGYLFQNFELIDNLTAEENIMLPAAIHNAGGRKQRMHELAACLEISDILGKFPSELSGGQKQRVAAARALLLNPEILLADEPTGALDSKNAKLLMQKLSDLNKEQKSTILMVTHDANVASYCSRILFIQDGVIFHQLRKKTPGESKPEFYERIIAVLAQLGGGSANVL</sequence>
<dbReference type="SMART" id="SM00382">
    <property type="entry name" value="AAA"/>
    <property type="match status" value="1"/>
</dbReference>
<dbReference type="KEGG" id="arf:AR1Y2_0723"/>
<dbReference type="Pfam" id="PF00005">
    <property type="entry name" value="ABC_tran"/>
    <property type="match status" value="1"/>
</dbReference>
<protein>
    <submittedName>
        <fullName evidence="6">ABC transporter ATP-binding protein</fullName>
    </submittedName>
</protein>
<reference evidence="6 7" key="1">
    <citation type="submission" date="2019-05" db="EMBL/GenBank/DDBJ databases">
        <title>Complete genome sequencing of Anaerostipes rhamnosivorans.</title>
        <authorList>
            <person name="Bui T.P.N."/>
            <person name="de Vos W.M."/>
        </authorList>
    </citation>
    <scope>NUCLEOTIDE SEQUENCE [LARGE SCALE GENOMIC DNA]</scope>
    <source>
        <strain evidence="6 7">1y2</strain>
    </source>
</reference>
<dbReference type="RefSeq" id="WP_137327750.1">
    <property type="nucleotide sequence ID" value="NZ_CP040058.1"/>
</dbReference>
<dbReference type="InterPro" id="IPR003593">
    <property type="entry name" value="AAA+_ATPase"/>
</dbReference>
<organism evidence="6 7">
    <name type="scientific">Anaerostipes rhamnosivorans</name>
    <dbReference type="NCBI Taxonomy" id="1229621"/>
    <lineage>
        <taxon>Bacteria</taxon>
        <taxon>Bacillati</taxon>
        <taxon>Bacillota</taxon>
        <taxon>Clostridia</taxon>
        <taxon>Lachnospirales</taxon>
        <taxon>Lachnospiraceae</taxon>
        <taxon>Anaerostipes</taxon>
    </lineage>
</organism>
<evidence type="ECO:0000256" key="4">
    <source>
        <dbReference type="ARBA" id="ARBA00022840"/>
    </source>
</evidence>
<dbReference type="AlphaFoldDB" id="A0A4P8ICC4"/>
<dbReference type="GO" id="GO:0098796">
    <property type="term" value="C:membrane protein complex"/>
    <property type="evidence" value="ECO:0007669"/>
    <property type="project" value="UniProtKB-ARBA"/>
</dbReference>
<gene>
    <name evidence="6" type="ORF">AR1Y2_0723</name>
</gene>
<dbReference type="OrthoDB" id="9802264at2"/>
<name>A0A4P8ICC4_9FIRM</name>
<keyword evidence="2" id="KW-0813">Transport</keyword>
<keyword evidence="3" id="KW-0547">Nucleotide-binding</keyword>
<dbReference type="EMBL" id="CP040058">
    <property type="protein sequence ID" value="QCP34177.1"/>
    <property type="molecule type" value="Genomic_DNA"/>
</dbReference>
<dbReference type="GO" id="GO:0016887">
    <property type="term" value="F:ATP hydrolysis activity"/>
    <property type="evidence" value="ECO:0007669"/>
    <property type="project" value="InterPro"/>
</dbReference>
<proteinExistence type="inferred from homology"/>
<dbReference type="InterPro" id="IPR003439">
    <property type="entry name" value="ABC_transporter-like_ATP-bd"/>
</dbReference>
<dbReference type="PANTHER" id="PTHR42798">
    <property type="entry name" value="LIPOPROTEIN-RELEASING SYSTEM ATP-BINDING PROTEIN LOLD"/>
    <property type="match status" value="1"/>
</dbReference>